<keyword evidence="4" id="KW-1185">Reference proteome</keyword>
<reference evidence="3 4" key="1">
    <citation type="submission" date="2016-05" db="EMBL/GenBank/DDBJ databases">
        <title>A degradative enzymes factory behind the ericoid mycorrhizal symbiosis.</title>
        <authorList>
            <consortium name="DOE Joint Genome Institute"/>
            <person name="Martino E."/>
            <person name="Morin E."/>
            <person name="Grelet G."/>
            <person name="Kuo A."/>
            <person name="Kohler A."/>
            <person name="Daghino S."/>
            <person name="Barry K."/>
            <person name="Choi C."/>
            <person name="Cichocki N."/>
            <person name="Clum A."/>
            <person name="Copeland A."/>
            <person name="Hainaut M."/>
            <person name="Haridas S."/>
            <person name="Labutti K."/>
            <person name="Lindquist E."/>
            <person name="Lipzen A."/>
            <person name="Khouja H.-R."/>
            <person name="Murat C."/>
            <person name="Ohm R."/>
            <person name="Olson A."/>
            <person name="Spatafora J."/>
            <person name="Veneault-Fourrey C."/>
            <person name="Henrissat B."/>
            <person name="Grigoriev I."/>
            <person name="Martin F."/>
            <person name="Perotto S."/>
        </authorList>
    </citation>
    <scope>NUCLEOTIDE SEQUENCE [LARGE SCALE GENOMIC DNA]</scope>
    <source>
        <strain evidence="3 4">UAMH 7357</strain>
    </source>
</reference>
<keyword evidence="2" id="KW-0732">Signal</keyword>
<proteinExistence type="predicted"/>
<accession>A0A2J6Q6P1</accession>
<dbReference type="AlphaFoldDB" id="A0A2J6Q6P1"/>
<evidence type="ECO:0000313" key="3">
    <source>
        <dbReference type="EMBL" id="PMD21932.1"/>
    </source>
</evidence>
<evidence type="ECO:0000256" key="1">
    <source>
        <dbReference type="SAM" id="MobiDB-lite"/>
    </source>
</evidence>
<feature type="signal peptide" evidence="2">
    <location>
        <begin position="1"/>
        <end position="19"/>
    </location>
</feature>
<organism evidence="3 4">
    <name type="scientific">Hyaloscypha hepaticicola</name>
    <dbReference type="NCBI Taxonomy" id="2082293"/>
    <lineage>
        <taxon>Eukaryota</taxon>
        <taxon>Fungi</taxon>
        <taxon>Dikarya</taxon>
        <taxon>Ascomycota</taxon>
        <taxon>Pezizomycotina</taxon>
        <taxon>Leotiomycetes</taxon>
        <taxon>Helotiales</taxon>
        <taxon>Hyaloscyphaceae</taxon>
        <taxon>Hyaloscypha</taxon>
    </lineage>
</organism>
<name>A0A2J6Q6P1_9HELO</name>
<evidence type="ECO:0000256" key="2">
    <source>
        <dbReference type="SAM" id="SignalP"/>
    </source>
</evidence>
<gene>
    <name evidence="3" type="ORF">NA56DRAFT_106362</name>
</gene>
<sequence>MHSARLAQFVLTLSPSSLAWSLALRRWGVAEIVDQLARRRTQLTPAPNKQQLQSSRARSPRALRYALAMDPQVTDRCIVTHNFMVLPMKYNKSHRAPRMKGSCVEQVKVEASNPER</sequence>
<protein>
    <recommendedName>
        <fullName evidence="5">Secreted protein</fullName>
    </recommendedName>
</protein>
<feature type="region of interest" description="Disordered" evidence="1">
    <location>
        <begin position="97"/>
        <end position="116"/>
    </location>
</feature>
<evidence type="ECO:0000313" key="4">
    <source>
        <dbReference type="Proteomes" id="UP000235672"/>
    </source>
</evidence>
<dbReference type="EMBL" id="KZ613479">
    <property type="protein sequence ID" value="PMD21932.1"/>
    <property type="molecule type" value="Genomic_DNA"/>
</dbReference>
<dbReference type="Proteomes" id="UP000235672">
    <property type="component" value="Unassembled WGS sequence"/>
</dbReference>
<feature type="chain" id="PRO_5014430706" description="Secreted protein" evidence="2">
    <location>
        <begin position="20"/>
        <end position="116"/>
    </location>
</feature>
<evidence type="ECO:0008006" key="5">
    <source>
        <dbReference type="Google" id="ProtNLM"/>
    </source>
</evidence>